<gene>
    <name evidence="4" type="ORF">COW81_02280</name>
</gene>
<dbReference type="InterPro" id="IPR002477">
    <property type="entry name" value="Peptidoglycan-bd-like"/>
</dbReference>
<dbReference type="GO" id="GO:0008745">
    <property type="term" value="F:N-acetylmuramoyl-L-alanine amidase activity"/>
    <property type="evidence" value="ECO:0007669"/>
    <property type="project" value="InterPro"/>
</dbReference>
<evidence type="ECO:0000256" key="1">
    <source>
        <dbReference type="ARBA" id="ARBA00022801"/>
    </source>
</evidence>
<evidence type="ECO:0000313" key="4">
    <source>
        <dbReference type="EMBL" id="PIP87058.1"/>
    </source>
</evidence>
<dbReference type="Pfam" id="PF01520">
    <property type="entry name" value="Amidase_3"/>
    <property type="match status" value="1"/>
</dbReference>
<feature type="domain" description="MurNAc-LAA" evidence="3">
    <location>
        <begin position="68"/>
        <end position="307"/>
    </location>
</feature>
<evidence type="ECO:0000313" key="5">
    <source>
        <dbReference type="Proteomes" id="UP000231143"/>
    </source>
</evidence>
<keyword evidence="1" id="KW-0378">Hydrolase</keyword>
<reference evidence="4 5" key="1">
    <citation type="submission" date="2017-09" db="EMBL/GenBank/DDBJ databases">
        <title>Depth-based differentiation of microbial function through sediment-hosted aquifers and enrichment of novel symbionts in the deep terrestrial subsurface.</title>
        <authorList>
            <person name="Probst A.J."/>
            <person name="Ladd B."/>
            <person name="Jarett J.K."/>
            <person name="Geller-Mcgrath D.E."/>
            <person name="Sieber C.M."/>
            <person name="Emerson J.B."/>
            <person name="Anantharaman K."/>
            <person name="Thomas B.C."/>
            <person name="Malmstrom R."/>
            <person name="Stieglmeier M."/>
            <person name="Klingl A."/>
            <person name="Woyke T."/>
            <person name="Ryan C.M."/>
            <person name="Banfield J.F."/>
        </authorList>
    </citation>
    <scope>NUCLEOTIDE SEQUENCE [LARGE SCALE GENOMIC DNA]</scope>
    <source>
        <strain evidence="4">CG22_combo_CG10-13_8_21_14_all_36_13</strain>
    </source>
</reference>
<dbReference type="InterPro" id="IPR050695">
    <property type="entry name" value="N-acetylmuramoyl_amidase_3"/>
</dbReference>
<dbReference type="Gene3D" id="3.40.630.40">
    <property type="entry name" value="Zn-dependent exopeptidases"/>
    <property type="match status" value="1"/>
</dbReference>
<accession>A0A2H0DYW4</accession>
<sequence>MNRKTVFIFISLILFSIFVLNIPSETNIKNAKKWLVASVSIFHQKVSANDLRKEYAYNNLYGTRPINILIVPGHDKDSWGTQFGSIKETDLNIELATYLYEFLRDNTNFNAMITQDKTGYLPVFSNYFINERESIVAFRDKHGKVMNSAIEQGWIESINGVEHNFAPNETAIKLYGINRWANENKIDIVIHIHFNDYPGRKHNVVGKYTGFSIYVPDSQYSNGKTSKEFGSFLLKRINTRLPISDLGKESVGVVEDQELIAIGSKNTLDAVSALIEYGYIYEPQFRNLKTRSLILKEAAYQTYKGIIDFFENKKEDSQTILADTTLLPYLWEKDLEYGTNNNDSTLFLQIALIKENLYPPKNKSVKICPVTGLFGFCTLESVKEFQKINNINPTGYVGPQTRSILNQKYSI</sequence>
<name>A0A2H0DYW4_9BACT</name>
<protein>
    <recommendedName>
        <fullName evidence="6">MurNAc-LAA domain-containing protein</fullName>
    </recommendedName>
</protein>
<dbReference type="PANTHER" id="PTHR30404:SF0">
    <property type="entry name" value="N-ACETYLMURAMOYL-L-ALANINE AMIDASE AMIC"/>
    <property type="match status" value="1"/>
</dbReference>
<dbReference type="SUPFAM" id="SSF53187">
    <property type="entry name" value="Zn-dependent exopeptidases"/>
    <property type="match status" value="1"/>
</dbReference>
<dbReference type="InterPro" id="IPR036365">
    <property type="entry name" value="PGBD-like_sf"/>
</dbReference>
<evidence type="ECO:0000259" key="2">
    <source>
        <dbReference type="Pfam" id="PF01471"/>
    </source>
</evidence>
<organism evidence="4 5">
    <name type="scientific">Candidatus Campbellbacteria bacterium CG22_combo_CG10-13_8_21_14_all_36_13</name>
    <dbReference type="NCBI Taxonomy" id="1974529"/>
    <lineage>
        <taxon>Bacteria</taxon>
        <taxon>Candidatus Campbelliibacteriota</taxon>
    </lineage>
</organism>
<dbReference type="Gene3D" id="1.10.101.10">
    <property type="entry name" value="PGBD-like superfamily/PGBD"/>
    <property type="match status" value="1"/>
</dbReference>
<dbReference type="Pfam" id="PF01471">
    <property type="entry name" value="PG_binding_1"/>
    <property type="match status" value="1"/>
</dbReference>
<evidence type="ECO:0008006" key="6">
    <source>
        <dbReference type="Google" id="ProtNLM"/>
    </source>
</evidence>
<dbReference type="AlphaFoldDB" id="A0A2H0DYW4"/>
<dbReference type="GO" id="GO:0009253">
    <property type="term" value="P:peptidoglycan catabolic process"/>
    <property type="evidence" value="ECO:0007669"/>
    <property type="project" value="InterPro"/>
</dbReference>
<dbReference type="GO" id="GO:0030288">
    <property type="term" value="C:outer membrane-bounded periplasmic space"/>
    <property type="evidence" value="ECO:0007669"/>
    <property type="project" value="TreeGrafter"/>
</dbReference>
<dbReference type="EMBL" id="PCTT01000028">
    <property type="protein sequence ID" value="PIP87058.1"/>
    <property type="molecule type" value="Genomic_DNA"/>
</dbReference>
<feature type="domain" description="Peptidoglycan binding-like" evidence="2">
    <location>
        <begin position="348"/>
        <end position="405"/>
    </location>
</feature>
<dbReference type="Proteomes" id="UP000231143">
    <property type="component" value="Unassembled WGS sequence"/>
</dbReference>
<proteinExistence type="predicted"/>
<dbReference type="PANTHER" id="PTHR30404">
    <property type="entry name" value="N-ACETYLMURAMOYL-L-ALANINE AMIDASE"/>
    <property type="match status" value="1"/>
</dbReference>
<dbReference type="SUPFAM" id="SSF47090">
    <property type="entry name" value="PGBD-like"/>
    <property type="match status" value="1"/>
</dbReference>
<dbReference type="InterPro" id="IPR036366">
    <property type="entry name" value="PGBDSf"/>
</dbReference>
<dbReference type="InterPro" id="IPR002508">
    <property type="entry name" value="MurNAc-LAA_cat"/>
</dbReference>
<evidence type="ECO:0000259" key="3">
    <source>
        <dbReference type="Pfam" id="PF01520"/>
    </source>
</evidence>
<comment type="caution">
    <text evidence="4">The sequence shown here is derived from an EMBL/GenBank/DDBJ whole genome shotgun (WGS) entry which is preliminary data.</text>
</comment>